<protein>
    <submittedName>
        <fullName evidence="1">Uncharacterized protein</fullName>
    </submittedName>
</protein>
<proteinExistence type="predicted"/>
<name>A0A8H7H4T1_9AGAM</name>
<evidence type="ECO:0000313" key="3">
    <source>
        <dbReference type="Proteomes" id="UP000650582"/>
    </source>
</evidence>
<accession>A0A8H7H4T1</accession>
<dbReference type="InterPro" id="IPR013924">
    <property type="entry name" value="RNase_H2_suC"/>
</dbReference>
<evidence type="ECO:0000313" key="2">
    <source>
        <dbReference type="EMBL" id="KAF8758025.1"/>
    </source>
</evidence>
<dbReference type="EMBL" id="JACYCC010000040">
    <property type="protein sequence ID" value="KAF8677628.1"/>
    <property type="molecule type" value="Genomic_DNA"/>
</dbReference>
<dbReference type="Gene3D" id="2.40.128.680">
    <property type="match status" value="1"/>
</dbReference>
<dbReference type="EMBL" id="JACYCF010000004">
    <property type="protein sequence ID" value="KAF8758025.1"/>
    <property type="molecule type" value="Genomic_DNA"/>
</dbReference>
<dbReference type="PANTHER" id="PTHR47204">
    <property type="entry name" value="OS02G0168900 PROTEIN"/>
    <property type="match status" value="1"/>
</dbReference>
<dbReference type="GO" id="GO:0032299">
    <property type="term" value="C:ribonuclease H2 complex"/>
    <property type="evidence" value="ECO:0007669"/>
    <property type="project" value="InterPro"/>
</dbReference>
<comment type="caution">
    <text evidence="1">The sequence shown here is derived from an EMBL/GenBank/DDBJ whole genome shotgun (WGS) entry which is preliminary data.</text>
</comment>
<dbReference type="Pfam" id="PF08615">
    <property type="entry name" value="RNase_H2_suC"/>
    <property type="match status" value="1"/>
</dbReference>
<dbReference type="PANTHER" id="PTHR47204:SF1">
    <property type="entry name" value="RIBONUCLEASE H2 SUBUNIT C"/>
    <property type="match status" value="1"/>
</dbReference>
<dbReference type="GO" id="GO:0006401">
    <property type="term" value="P:RNA catabolic process"/>
    <property type="evidence" value="ECO:0007669"/>
    <property type="project" value="InterPro"/>
</dbReference>
<organism evidence="1 3">
    <name type="scientific">Rhizoctonia solani</name>
    <dbReference type="NCBI Taxonomy" id="456999"/>
    <lineage>
        <taxon>Eukaryota</taxon>
        <taxon>Fungi</taxon>
        <taxon>Dikarya</taxon>
        <taxon>Basidiomycota</taxon>
        <taxon>Agaricomycotina</taxon>
        <taxon>Agaricomycetes</taxon>
        <taxon>Cantharellales</taxon>
        <taxon>Ceratobasidiaceae</taxon>
        <taxon>Rhizoctonia</taxon>
    </lineage>
</organism>
<dbReference type="CDD" id="cd09271">
    <property type="entry name" value="RNase_H2-C"/>
    <property type="match status" value="1"/>
</dbReference>
<dbReference type="Proteomes" id="UP000650582">
    <property type="component" value="Unassembled WGS sequence"/>
</dbReference>
<dbReference type="Proteomes" id="UP000614334">
    <property type="component" value="Unassembled WGS sequence"/>
</dbReference>
<sequence length="121" mass="13331">MTTPQLLPLHIDYDGPAPVDTYFHPAKDSNGTHIAAFRGRTLCGVDLPLPAGYTGAVLSTKSDKNGEKRLETASTFSEITLWRPDIPVDVNADEYARAMDEWTRMATLVRCGFISTIFAQN</sequence>
<gene>
    <name evidence="2" type="ORF">RHS01_03589</name>
    <name evidence="1" type="ORF">RHS04_06108</name>
</gene>
<reference evidence="1" key="1">
    <citation type="submission" date="2020-09" db="EMBL/GenBank/DDBJ databases">
        <title>Comparative genome analyses of four rice-infecting Rhizoctonia solani isolates reveal extensive enrichment of homogalacturonan modification genes.</title>
        <authorList>
            <person name="Lee D.-Y."/>
            <person name="Jeon J."/>
            <person name="Kim K.-T."/>
            <person name="Cheong K."/>
            <person name="Song H."/>
            <person name="Choi G."/>
            <person name="Ko J."/>
            <person name="Opiyo S.O."/>
            <person name="Zuo S."/>
            <person name="Madhav S."/>
            <person name="Lee Y.-H."/>
            <person name="Wang G.-L."/>
        </authorList>
    </citation>
    <scope>NUCLEOTIDE SEQUENCE</scope>
    <source>
        <strain evidence="2">AG1-IA B2</strain>
        <strain evidence="1">AG1-IA YN-7</strain>
    </source>
</reference>
<evidence type="ECO:0000313" key="1">
    <source>
        <dbReference type="EMBL" id="KAF8677628.1"/>
    </source>
</evidence>
<dbReference type="AlphaFoldDB" id="A0A8H7H4T1"/>
<dbReference type="OMA" id="GFAESMH"/>